<dbReference type="KEGG" id="mru:mru_1303"/>
<gene>
    <name evidence="1" type="ordered locus">mru_1303</name>
</gene>
<dbReference type="AlphaFoldDB" id="D3E3P2"/>
<evidence type="ECO:0000313" key="1">
    <source>
        <dbReference type="EMBL" id="ADC47153.1"/>
    </source>
</evidence>
<dbReference type="HOGENOM" id="CLU_1665524_0_0_2"/>
<organism evidence="1 2">
    <name type="scientific">Methanobrevibacter ruminantium (strain ATCC 35063 / DSM 1093 / JCM 13430 / OCM 146 / M1)</name>
    <name type="common">Methanobacterium ruminantium</name>
    <dbReference type="NCBI Taxonomy" id="634498"/>
    <lineage>
        <taxon>Archaea</taxon>
        <taxon>Methanobacteriati</taxon>
        <taxon>Methanobacteriota</taxon>
        <taxon>Methanomada group</taxon>
        <taxon>Methanobacteria</taxon>
        <taxon>Methanobacteriales</taxon>
        <taxon>Methanobacteriaceae</taxon>
        <taxon>Methanobrevibacter</taxon>
    </lineage>
</organism>
<proteinExistence type="predicted"/>
<dbReference type="Proteomes" id="UP000008680">
    <property type="component" value="Chromosome"/>
</dbReference>
<dbReference type="RefSeq" id="WP_012956102.1">
    <property type="nucleotide sequence ID" value="NC_013790.1"/>
</dbReference>
<evidence type="ECO:0008006" key="3">
    <source>
        <dbReference type="Google" id="ProtNLM"/>
    </source>
</evidence>
<accession>D3E3P2</accession>
<reference evidence="1 2" key="1">
    <citation type="journal article" date="2010" name="PLoS ONE">
        <title>The genome sequence of the rumen methanogen Methanobrevibacter ruminantium reveals new possibilities for controlling ruminant methane emissions.</title>
        <authorList>
            <person name="Leahy S.C."/>
            <person name="Kelly W.J."/>
            <person name="Altermann E."/>
            <person name="Ronimus R.S."/>
            <person name="Yeoman C.J."/>
            <person name="Pacheco D.M."/>
            <person name="Li D."/>
            <person name="Kong Z."/>
            <person name="McTavish S."/>
            <person name="Sang C."/>
            <person name="Lambie S.C."/>
            <person name="Janssen P.H."/>
            <person name="Dey D."/>
            <person name="Attwood G.T."/>
        </authorList>
    </citation>
    <scope>NUCLEOTIDE SEQUENCE [LARGE SCALE GENOMIC DNA]</scope>
    <source>
        <strain evidence="2">ATCC 35063 / DSM 1093 / JCM 13430 / OCM 146 / M1</strain>
    </source>
</reference>
<keyword evidence="2" id="KW-1185">Reference proteome</keyword>
<dbReference type="GeneID" id="8770954"/>
<evidence type="ECO:0000313" key="2">
    <source>
        <dbReference type="Proteomes" id="UP000008680"/>
    </source>
</evidence>
<dbReference type="EMBL" id="CP001719">
    <property type="protein sequence ID" value="ADC47153.1"/>
    <property type="molecule type" value="Genomic_DNA"/>
</dbReference>
<protein>
    <recommendedName>
        <fullName evidence="3">YubB ferredoxin-like domain-containing protein</fullName>
    </recommendedName>
</protein>
<dbReference type="PATRIC" id="fig|634498.28.peg.1307"/>
<dbReference type="Gene3D" id="3.30.70.1270">
    <property type="entry name" value="Api92-like domains"/>
    <property type="match status" value="1"/>
</dbReference>
<sequence length="158" mass="18517">MANWCENKLTVKGTSEELVKLIEEHVIDGELSYKTFATEHRLFGENHFDLDEILNERISEIVFWFSTKWSPVPAEKVCEEINQTYPTLKAELSFFSAESGFWGQYSDYGGEEYYELKEEDIEKTSEEFFKFGLEEGFLEKTESGKYAFTHDVPTFRLL</sequence>
<name>D3E3P2_METRM</name>